<keyword evidence="1" id="KW-0472">Membrane</keyword>
<dbReference type="AlphaFoldDB" id="Q2NA68"/>
<keyword evidence="1" id="KW-0812">Transmembrane</keyword>
<dbReference type="KEGG" id="eli:ELI_06655"/>
<dbReference type="STRING" id="314225.ELI_06655"/>
<reference evidence="3" key="1">
    <citation type="journal article" date="2009" name="J. Bacteriol.">
        <title>Complete genome sequence of Erythrobacter litoralis HTCC2594.</title>
        <authorList>
            <person name="Oh H.M."/>
            <person name="Giovannoni S.J."/>
            <person name="Ferriera S."/>
            <person name="Johnson J."/>
            <person name="Cho J.C."/>
        </authorList>
    </citation>
    <scope>NUCLEOTIDE SEQUENCE [LARGE SCALE GENOMIC DNA]</scope>
    <source>
        <strain evidence="3">HTCC2594</strain>
    </source>
</reference>
<keyword evidence="1" id="KW-1133">Transmembrane helix</keyword>
<accession>Q2NA68</accession>
<dbReference type="OrthoDB" id="7410432at2"/>
<gene>
    <name evidence="2" type="ordered locus">ELI_06655</name>
</gene>
<evidence type="ECO:0000313" key="2">
    <source>
        <dbReference type="EMBL" id="ABC63423.1"/>
    </source>
</evidence>
<dbReference type="Proteomes" id="UP000008808">
    <property type="component" value="Chromosome"/>
</dbReference>
<proteinExistence type="predicted"/>
<dbReference type="EMBL" id="CP000157">
    <property type="protein sequence ID" value="ABC63423.1"/>
    <property type="molecule type" value="Genomic_DNA"/>
</dbReference>
<dbReference type="HOGENOM" id="CLU_2915440_0_0_5"/>
<organism evidence="2 3">
    <name type="scientific">Erythrobacter litoralis (strain HTCC2594)</name>
    <dbReference type="NCBI Taxonomy" id="314225"/>
    <lineage>
        <taxon>Bacteria</taxon>
        <taxon>Pseudomonadati</taxon>
        <taxon>Pseudomonadota</taxon>
        <taxon>Alphaproteobacteria</taxon>
        <taxon>Sphingomonadales</taxon>
        <taxon>Erythrobacteraceae</taxon>
        <taxon>Erythrobacter/Porphyrobacter group</taxon>
        <taxon>Erythrobacter</taxon>
    </lineage>
</organism>
<feature type="transmembrane region" description="Helical" evidence="1">
    <location>
        <begin position="28"/>
        <end position="46"/>
    </location>
</feature>
<sequence>MSGSTIALAIAGLVGVFGGVFLTVDGNRTAGIAMLAMGLIFQVLCLRQLRAGNRKDIDDAG</sequence>
<protein>
    <submittedName>
        <fullName evidence="2">Uncharacterized protein</fullName>
    </submittedName>
</protein>
<keyword evidence="3" id="KW-1185">Reference proteome</keyword>
<evidence type="ECO:0000313" key="3">
    <source>
        <dbReference type="Proteomes" id="UP000008808"/>
    </source>
</evidence>
<name>Q2NA68_ERYLH</name>
<evidence type="ECO:0000256" key="1">
    <source>
        <dbReference type="SAM" id="Phobius"/>
    </source>
</evidence>
<dbReference type="RefSeq" id="WP_011414259.1">
    <property type="nucleotide sequence ID" value="NC_007722.1"/>
</dbReference>